<dbReference type="SUPFAM" id="SSF82693">
    <property type="entry name" value="Multidrug efflux transporter AcrB pore domain, PN1, PN2, PC1 and PC2 subdomains"/>
    <property type="match status" value="3"/>
</dbReference>
<dbReference type="GO" id="GO:0042910">
    <property type="term" value="F:xenobiotic transmembrane transporter activity"/>
    <property type="evidence" value="ECO:0007669"/>
    <property type="project" value="TreeGrafter"/>
</dbReference>
<evidence type="ECO:0000313" key="1">
    <source>
        <dbReference type="EMBL" id="MBF7810512.1"/>
    </source>
</evidence>
<dbReference type="Proteomes" id="UP000631418">
    <property type="component" value="Unassembled WGS sequence"/>
</dbReference>
<dbReference type="Gene3D" id="1.20.1640.10">
    <property type="entry name" value="Multidrug efflux transporter AcrB transmembrane domain"/>
    <property type="match status" value="2"/>
</dbReference>
<dbReference type="SUPFAM" id="SSF82714">
    <property type="entry name" value="Multidrug efflux transporter AcrB TolC docking domain, DN and DC subdomains"/>
    <property type="match status" value="2"/>
</dbReference>
<gene>
    <name evidence="1" type="ORF">IS491_17980</name>
</gene>
<reference evidence="1" key="1">
    <citation type="submission" date="2020-11" db="EMBL/GenBank/DDBJ databases">
        <authorList>
            <person name="Thieme N."/>
            <person name="Liebl W."/>
            <person name="Zverlov V."/>
        </authorList>
    </citation>
    <scope>NUCLEOTIDE SEQUENCE</scope>
    <source>
        <strain evidence="1">NT08</strain>
    </source>
</reference>
<name>A0A1S8RTI7_CLOBE</name>
<evidence type="ECO:0000313" key="2">
    <source>
        <dbReference type="Proteomes" id="UP000631418"/>
    </source>
</evidence>
<dbReference type="Gene3D" id="3.30.2090.10">
    <property type="entry name" value="Multidrug efflux transporter AcrB TolC docking domain, DN and DC subdomains"/>
    <property type="match status" value="2"/>
</dbReference>
<dbReference type="PANTHER" id="PTHR32063:SF0">
    <property type="entry name" value="SWARMING MOTILITY PROTEIN SWRC"/>
    <property type="match status" value="1"/>
</dbReference>
<dbReference type="OMA" id="PTFWVMD"/>
<sequence length="1057" mass="114357">MSITEISVKRPAAMWMAVILFIGLGIMGYKSMGADLMPSMNIPVISVMTTYNGASAEDIKKDIVKPIEDAVSGISGVDVLNSTSGEGYGTVTITFKMSANINTAYLDVQKAVELTSAKLPKAADKPILYKMDMSSIPMMIVSINGDASYEELYNQSDILKQRLEKVPGVGNISLLGADKKQLMIKIDKATMEYYGVNIDTLMGTLQASNVNVPAGEIKQEGLDQSVRIIGQFSSVDAVRNLLIPAGNGVTIRLGDIAKIDLEVPDANVLTRFGGNKTIAMMLGKQSDSNVVEVADSVKKELEDVKKTLPKGTEVNILMDTTTFINSSLTQIKHNLAEGIITTAFVLYLFFRSFRSSLVVLIAIPTSLVATFFMMYQMHFTLNMLSLMGLSLVVGTLVDDSIVVIENIQRHMDMGKNPIAAAIEGRKEVGMAAIAITLCDVVVFAPVSLVSGLVGQMFREFGLTIVAATMFSLIVSFTITPMLSSRLLKNENLKGVLVKKEKSKFLSKINFKFIKIISSKFNKINAKTEGSFDKLVETYKKALIWSLDNRKKVLAIVVAGVVLSIMLIPMGAIKSEFIPMADQSSLQISMKLAPGSTLKQTDEKVSEVEKYLQDTKEVKNYFSLIGHDGEATADKSIAQIFINLVPKGERKKSQSELASEIRRFGKNMSGVDLNVAESSSSGGSSKPVSIKIKGNDTDTIRDLSNEVEKLLSAVPGITDISNSTSSRSSELRVNIDSLAATQYNISTTNIGSVVRMALAGTNVGVYRSKNEENDITLKFENGQIKSAEDLKSLKITNSSGQQIPLSQVASIQKIDSAPTISREDKQDMATVEANLQGRVLGEVTDDINAKLKALSVPDGYSISFGGNQKQMAESFSSLGLALCASLALVYMILVVLYESFLTPFIRMMALPCAIIGAFGLLALTGQTLNLMSIIGLIMLEGLASKNGTLLIDYTNTLMKRGMNLRDALIESGATRLRPIIMTSATMIVSMLPVALSMGEGTEMKKSMAIVIIGGMVASTILSPIVLPIIYTLMDDLKKVVSFKKKKIHTIEGGSTYEV</sequence>
<dbReference type="GO" id="GO:0005886">
    <property type="term" value="C:plasma membrane"/>
    <property type="evidence" value="ECO:0007669"/>
    <property type="project" value="TreeGrafter"/>
</dbReference>
<accession>A0A1S8RTI7</accession>
<dbReference type="InterPro" id="IPR001036">
    <property type="entry name" value="Acrflvin-R"/>
</dbReference>
<dbReference type="PANTHER" id="PTHR32063">
    <property type="match status" value="1"/>
</dbReference>
<dbReference type="Gene3D" id="3.30.70.1320">
    <property type="entry name" value="Multidrug efflux transporter AcrB pore domain like"/>
    <property type="match status" value="1"/>
</dbReference>
<dbReference type="Gene3D" id="3.30.70.1430">
    <property type="entry name" value="Multidrug efflux transporter AcrB pore domain"/>
    <property type="match status" value="2"/>
</dbReference>
<dbReference type="RefSeq" id="WP_012058910.1">
    <property type="nucleotide sequence ID" value="NZ_CP053893.1"/>
</dbReference>
<organism evidence="1 2">
    <name type="scientific">Clostridium beijerinckii</name>
    <name type="common">Clostridium MP</name>
    <dbReference type="NCBI Taxonomy" id="1520"/>
    <lineage>
        <taxon>Bacteria</taxon>
        <taxon>Bacillati</taxon>
        <taxon>Bacillota</taxon>
        <taxon>Clostridia</taxon>
        <taxon>Eubacteriales</taxon>
        <taxon>Clostridiaceae</taxon>
        <taxon>Clostridium</taxon>
    </lineage>
</organism>
<dbReference type="Gene3D" id="3.30.70.1440">
    <property type="entry name" value="Multidrug efflux transporter AcrB pore domain"/>
    <property type="match status" value="1"/>
</dbReference>
<dbReference type="EMBL" id="JADOEF010000001">
    <property type="protein sequence ID" value="MBF7810512.1"/>
    <property type="molecule type" value="Genomic_DNA"/>
</dbReference>
<dbReference type="AlphaFoldDB" id="A0A1S8RTI7"/>
<proteinExistence type="predicted"/>
<comment type="caution">
    <text evidence="1">The sequence shown here is derived from an EMBL/GenBank/DDBJ whole genome shotgun (WGS) entry which is preliminary data.</text>
</comment>
<dbReference type="PRINTS" id="PR00702">
    <property type="entry name" value="ACRIFLAVINRP"/>
</dbReference>
<dbReference type="SUPFAM" id="SSF82866">
    <property type="entry name" value="Multidrug efflux transporter AcrB transmembrane domain"/>
    <property type="match status" value="2"/>
</dbReference>
<dbReference type="Pfam" id="PF00873">
    <property type="entry name" value="ACR_tran"/>
    <property type="match status" value="1"/>
</dbReference>
<protein>
    <submittedName>
        <fullName evidence="1">Efflux RND transporter permease subunit</fullName>
    </submittedName>
</protein>
<dbReference type="InterPro" id="IPR027463">
    <property type="entry name" value="AcrB_DN_DC_subdom"/>
</dbReference>